<comment type="caution">
    <text evidence="10">The sequence shown here is derived from an EMBL/GenBank/DDBJ whole genome shotgun (WGS) entry which is preliminary data.</text>
</comment>
<dbReference type="InterPro" id="IPR051447">
    <property type="entry name" value="Lipoprotein-release_system"/>
</dbReference>
<feature type="domain" description="ABC3 transporter permease C-terminal" evidence="8">
    <location>
        <begin position="253"/>
        <end position="373"/>
    </location>
</feature>
<keyword evidence="3" id="KW-1003">Cell membrane</keyword>
<reference evidence="11" key="1">
    <citation type="journal article" date="2019" name="Int. J. Syst. Evol. Microbiol.">
        <title>The Global Catalogue of Microorganisms (GCM) 10K type strain sequencing project: providing services to taxonomists for standard genome sequencing and annotation.</title>
        <authorList>
            <consortium name="The Broad Institute Genomics Platform"/>
            <consortium name="The Broad Institute Genome Sequencing Center for Infectious Disease"/>
            <person name="Wu L."/>
            <person name="Ma J."/>
        </authorList>
    </citation>
    <scope>NUCLEOTIDE SEQUENCE [LARGE SCALE GENOMIC DNA]</scope>
    <source>
        <strain evidence="11">CGMCC 1.7693</strain>
    </source>
</reference>
<comment type="subcellular location">
    <subcellularLocation>
        <location evidence="1">Cell membrane</location>
        <topology evidence="1">Multi-pass membrane protein</topology>
    </subcellularLocation>
</comment>
<evidence type="ECO:0000259" key="9">
    <source>
        <dbReference type="Pfam" id="PF12704"/>
    </source>
</evidence>
<dbReference type="InterPro" id="IPR003838">
    <property type="entry name" value="ABC3_permease_C"/>
</dbReference>
<sequence>MRSVIKHIMINLFEKKFRTLIVLLTVLLTTLVVFIGLSLNEIINNTYTSMLKGAYGDTNIIVSKSDEEPLYEKGDLVTTNVSIENRNDMLVAQGETRLMNEDVNVTLIGMNILKAEESGLVEKITQREEGKLEKDMAVISNHAASEYGLDIGDKISVEAGEDTYEYEIGIIGKERGIFFSELDTITLAVTEAQVNTIFDTKDKVNTSYLSVPENKVSASMEALKEQNPDFQIQNQSTAASTRDEATFETTMLLAIITIVMISSYIIISLAKLIAVERMPVIGTFRSIGASKKLTNFILTLEFLFYGLIGSIIGLALGMAILPYVADVFNEYKELGVETEVNYNMVYLSIAFLFGTLFPPIISYFQIIRMNKKPLKEIILNTAHTAQKRSAVPFIMGILLLIGAFGLYYINRTDDLLISILSILCLFISIVLLMPGFLNAVSAGLNFTFNRIGSGELLLGVKNLGNNKMASNNSNMIIVVFLLLMLVGMIASGIDQYLNKSLIRDYDIAITEIQDDPENFEDVQEIDSVSDTYTQYVDTAEVEIDGQGETLGVLGIDNLESFDSFFSGITFLDDAKEQLNSAEDGIVLDEYQLERFGLQLGDKIELQPLDANYEPLEGEDSTVTATVVGSMESLGFSQNRATALINLSFFKKDFEDTLGQINIKAAPGADLEKVKKEINDHYSNADMTVNTFDEILQTQKSTIDTLILGMTIIVLLGLLIGVLGISNNLLVSFIQRKKEYAVLYSVCMSRGQLVKVLLVETILTFIAVTVAGFAGSLAMNVIMAKLLYAIGLRIDFQFNTGLFLILSVVVLVLLLLSNLSIIRKIYRMNIVESLRFE</sequence>
<feature type="transmembrane region" description="Helical" evidence="7">
    <location>
        <begin position="251"/>
        <end position="275"/>
    </location>
</feature>
<protein>
    <submittedName>
        <fullName evidence="10">ABC transporter permease</fullName>
    </submittedName>
</protein>
<feature type="transmembrane region" description="Helical" evidence="7">
    <location>
        <begin position="415"/>
        <end position="440"/>
    </location>
</feature>
<feature type="domain" description="MacB-like periplasmic core" evidence="9">
    <location>
        <begin position="478"/>
        <end position="678"/>
    </location>
</feature>
<feature type="transmembrane region" description="Helical" evidence="7">
    <location>
        <begin position="801"/>
        <end position="821"/>
    </location>
</feature>
<evidence type="ECO:0000256" key="1">
    <source>
        <dbReference type="ARBA" id="ARBA00004651"/>
    </source>
</evidence>
<keyword evidence="5 7" id="KW-1133">Transmembrane helix</keyword>
<evidence type="ECO:0000256" key="2">
    <source>
        <dbReference type="ARBA" id="ARBA00005236"/>
    </source>
</evidence>
<keyword evidence="4 7" id="KW-0812">Transmembrane</keyword>
<feature type="domain" description="ABC3 transporter permease C-terminal" evidence="8">
    <location>
        <begin position="711"/>
        <end position="829"/>
    </location>
</feature>
<feature type="transmembrane region" description="Helical" evidence="7">
    <location>
        <begin position="705"/>
        <end position="729"/>
    </location>
</feature>
<feature type="transmembrane region" description="Helical" evidence="7">
    <location>
        <begin position="345"/>
        <end position="369"/>
    </location>
</feature>
<feature type="transmembrane region" description="Helical" evidence="7">
    <location>
        <begin position="296"/>
        <end position="325"/>
    </location>
</feature>
<dbReference type="PANTHER" id="PTHR30489:SF0">
    <property type="entry name" value="LIPOPROTEIN-RELEASING SYSTEM TRANSMEMBRANE PROTEIN LOLE"/>
    <property type="match status" value="1"/>
</dbReference>
<keyword evidence="6 7" id="KW-0472">Membrane</keyword>
<evidence type="ECO:0000256" key="4">
    <source>
        <dbReference type="ARBA" id="ARBA00022692"/>
    </source>
</evidence>
<accession>A0ABQ2P2A8</accession>
<evidence type="ECO:0000256" key="5">
    <source>
        <dbReference type="ARBA" id="ARBA00022989"/>
    </source>
</evidence>
<evidence type="ECO:0000256" key="6">
    <source>
        <dbReference type="ARBA" id="ARBA00023136"/>
    </source>
</evidence>
<evidence type="ECO:0000256" key="7">
    <source>
        <dbReference type="SAM" id="Phobius"/>
    </source>
</evidence>
<feature type="transmembrane region" description="Helical" evidence="7">
    <location>
        <begin position="756"/>
        <end position="781"/>
    </location>
</feature>
<feature type="transmembrane region" description="Helical" evidence="7">
    <location>
        <begin position="20"/>
        <end position="39"/>
    </location>
</feature>
<organism evidence="10 11">
    <name type="scientific">Oceanobacillus neutriphilus</name>
    <dbReference type="NCBI Taxonomy" id="531815"/>
    <lineage>
        <taxon>Bacteria</taxon>
        <taxon>Bacillati</taxon>
        <taxon>Bacillota</taxon>
        <taxon>Bacilli</taxon>
        <taxon>Bacillales</taxon>
        <taxon>Bacillaceae</taxon>
        <taxon>Oceanobacillus</taxon>
    </lineage>
</organism>
<dbReference type="EMBL" id="BMLW01000019">
    <property type="protein sequence ID" value="GGP16364.1"/>
    <property type="molecule type" value="Genomic_DNA"/>
</dbReference>
<comment type="similarity">
    <text evidence="2">Belongs to the ABC-4 integral membrane protein family. LolC/E subfamily.</text>
</comment>
<evidence type="ECO:0000259" key="8">
    <source>
        <dbReference type="Pfam" id="PF02687"/>
    </source>
</evidence>
<feature type="transmembrane region" description="Helical" evidence="7">
    <location>
        <begin position="475"/>
        <end position="493"/>
    </location>
</feature>
<dbReference type="InterPro" id="IPR025857">
    <property type="entry name" value="MacB_PCD"/>
</dbReference>
<proteinExistence type="inferred from homology"/>
<dbReference type="Proteomes" id="UP000641206">
    <property type="component" value="Unassembled WGS sequence"/>
</dbReference>
<dbReference type="PANTHER" id="PTHR30489">
    <property type="entry name" value="LIPOPROTEIN-RELEASING SYSTEM TRANSMEMBRANE PROTEIN LOLE"/>
    <property type="match status" value="1"/>
</dbReference>
<dbReference type="Pfam" id="PF02687">
    <property type="entry name" value="FtsX"/>
    <property type="match status" value="2"/>
</dbReference>
<gene>
    <name evidence="10" type="ORF">GCM10011346_48050</name>
</gene>
<evidence type="ECO:0000313" key="10">
    <source>
        <dbReference type="EMBL" id="GGP16364.1"/>
    </source>
</evidence>
<dbReference type="Pfam" id="PF12704">
    <property type="entry name" value="MacB_PCD"/>
    <property type="match status" value="1"/>
</dbReference>
<evidence type="ECO:0000256" key="3">
    <source>
        <dbReference type="ARBA" id="ARBA00022475"/>
    </source>
</evidence>
<feature type="transmembrane region" description="Helical" evidence="7">
    <location>
        <begin position="390"/>
        <end position="409"/>
    </location>
</feature>
<name>A0ABQ2P2A8_9BACI</name>
<evidence type="ECO:0000313" key="11">
    <source>
        <dbReference type="Proteomes" id="UP000641206"/>
    </source>
</evidence>
<dbReference type="RefSeq" id="WP_188737950.1">
    <property type="nucleotide sequence ID" value="NZ_BMLW01000019.1"/>
</dbReference>
<keyword evidence="11" id="KW-1185">Reference proteome</keyword>